<keyword evidence="2" id="KW-0479">Metal-binding</keyword>
<dbReference type="Gene3D" id="3.30.70.2650">
    <property type="match status" value="1"/>
</dbReference>
<dbReference type="GO" id="GO:0043571">
    <property type="term" value="P:maintenance of CRISPR repeat elements"/>
    <property type="evidence" value="ECO:0007669"/>
    <property type="project" value="InterPro"/>
</dbReference>
<dbReference type="NCBIfam" id="TIGR01573">
    <property type="entry name" value="cas2"/>
    <property type="match status" value="1"/>
</dbReference>
<evidence type="ECO:0000256" key="1">
    <source>
        <dbReference type="ARBA" id="ARBA00022722"/>
    </source>
</evidence>
<keyword evidence="3 8" id="KW-0255">Endonuclease</keyword>
<evidence type="ECO:0000256" key="3">
    <source>
        <dbReference type="ARBA" id="ARBA00022759"/>
    </source>
</evidence>
<proteinExistence type="predicted"/>
<name>A0A1F8EH82_9BACT</name>
<dbReference type="EMBL" id="MGIZ01000001">
    <property type="protein sequence ID" value="OGN00197.1"/>
    <property type="molecule type" value="Genomic_DNA"/>
</dbReference>
<dbReference type="AlphaFoldDB" id="A0A1F8EH82"/>
<sequence>MKGDFILKFVETITEIGQSLSESWDRRPVYKGCRFGRERRRIDQGFRNLQNRRIIIEKSGGRFKFTPKGKDWFQGVLLKYFKSTGQKWDNKWRVVIFDIPEELQRERVKFRRKLKSLGFYMLQKSVFIFPYPCEEEVARFASYFKVGDYINILISESAGYSDKVVKEFFGFK</sequence>
<dbReference type="InterPro" id="IPR021127">
    <property type="entry name" value="CRISPR_associated_Cas2"/>
</dbReference>
<evidence type="ECO:0000313" key="8">
    <source>
        <dbReference type="EMBL" id="OGN00197.1"/>
    </source>
</evidence>
<organism evidence="8 9">
    <name type="scientific">Candidatus Yanofskybacteria bacterium RIFCSPHIGHO2_01_FULL_39_8b</name>
    <dbReference type="NCBI Taxonomy" id="1802659"/>
    <lineage>
        <taxon>Bacteria</taxon>
        <taxon>Candidatus Yanofskyibacteriota</taxon>
    </lineage>
</organism>
<keyword evidence="6" id="KW-0051">Antiviral defense</keyword>
<dbReference type="SUPFAM" id="SSF143430">
    <property type="entry name" value="TTP0101/SSO1404-like"/>
    <property type="match status" value="1"/>
</dbReference>
<keyword evidence="5" id="KW-0460">Magnesium</keyword>
<evidence type="ECO:0000256" key="4">
    <source>
        <dbReference type="ARBA" id="ARBA00022801"/>
    </source>
</evidence>
<dbReference type="Pfam" id="PF20803">
    <property type="entry name" value="PaaX_M"/>
    <property type="match status" value="1"/>
</dbReference>
<evidence type="ECO:0000256" key="2">
    <source>
        <dbReference type="ARBA" id="ARBA00022723"/>
    </source>
</evidence>
<evidence type="ECO:0000259" key="7">
    <source>
        <dbReference type="Pfam" id="PF20803"/>
    </source>
</evidence>
<keyword evidence="1" id="KW-0540">Nuclease</keyword>
<dbReference type="GO" id="GO:0004521">
    <property type="term" value="F:RNA endonuclease activity"/>
    <property type="evidence" value="ECO:0007669"/>
    <property type="project" value="InterPro"/>
</dbReference>
<dbReference type="Proteomes" id="UP000177594">
    <property type="component" value="Unassembled WGS sequence"/>
</dbReference>
<comment type="caution">
    <text evidence="8">The sequence shown here is derived from an EMBL/GenBank/DDBJ whole genome shotgun (WGS) entry which is preliminary data.</text>
</comment>
<feature type="domain" description="Transcriptional repressor PaaX-like central Cas2-like" evidence="7">
    <location>
        <begin position="86"/>
        <end position="162"/>
    </location>
</feature>
<protein>
    <submittedName>
        <fullName evidence="8">CRISPR-associated endonuclease Cas2</fullName>
    </submittedName>
</protein>
<dbReference type="InterPro" id="IPR048846">
    <property type="entry name" value="PaaX-like_central"/>
</dbReference>
<reference evidence="8 9" key="1">
    <citation type="journal article" date="2016" name="Nat. Commun.">
        <title>Thousands of microbial genomes shed light on interconnected biogeochemical processes in an aquifer system.</title>
        <authorList>
            <person name="Anantharaman K."/>
            <person name="Brown C.T."/>
            <person name="Hug L.A."/>
            <person name="Sharon I."/>
            <person name="Castelle C.J."/>
            <person name="Probst A.J."/>
            <person name="Thomas B.C."/>
            <person name="Singh A."/>
            <person name="Wilkins M.J."/>
            <person name="Karaoz U."/>
            <person name="Brodie E.L."/>
            <person name="Williams K.H."/>
            <person name="Hubbard S.S."/>
            <person name="Banfield J.F."/>
        </authorList>
    </citation>
    <scope>NUCLEOTIDE SEQUENCE [LARGE SCALE GENOMIC DNA]</scope>
</reference>
<gene>
    <name evidence="8" type="ORF">A2817_03540</name>
</gene>
<accession>A0A1F8EH82</accession>
<evidence type="ECO:0000256" key="6">
    <source>
        <dbReference type="ARBA" id="ARBA00023118"/>
    </source>
</evidence>
<evidence type="ECO:0000313" key="9">
    <source>
        <dbReference type="Proteomes" id="UP000177594"/>
    </source>
</evidence>
<keyword evidence="4" id="KW-0378">Hydrolase</keyword>
<evidence type="ECO:0000256" key="5">
    <source>
        <dbReference type="ARBA" id="ARBA00022842"/>
    </source>
</evidence>